<proteinExistence type="inferred from homology"/>
<keyword evidence="3" id="KW-0560">Oxidoreductase</keyword>
<name>A0A4S8ME96_DENBC</name>
<dbReference type="SUPFAM" id="SSF51971">
    <property type="entry name" value="Nucleotide-binding domain"/>
    <property type="match status" value="1"/>
</dbReference>
<evidence type="ECO:0000313" key="6">
    <source>
        <dbReference type="Proteomes" id="UP000297245"/>
    </source>
</evidence>
<dbReference type="InterPro" id="IPR050097">
    <property type="entry name" value="Ferredoxin-NADP_redctase_2"/>
</dbReference>
<evidence type="ECO:0000256" key="2">
    <source>
        <dbReference type="ARBA" id="ARBA00022630"/>
    </source>
</evidence>
<evidence type="ECO:0000256" key="1">
    <source>
        <dbReference type="ARBA" id="ARBA00009333"/>
    </source>
</evidence>
<sequence length="158" mass="17028">MIIGFQPAIYLARANFDSVLFKDSMGNGFTAGGQRAATVNVKNFPSFPTGILGPGLMDKFRERSLRFGTRIITETISKFDLSAPRTEEPETADTVIVATGASAKRLGLKGEEVYWHSETRAYVVHVGAVPIFRNKPLAVIGHGGGDSAVEEVTCTSYS</sequence>
<dbReference type="OrthoDB" id="371245at2759"/>
<feature type="domain" description="FAD/NAD(P)-binding" evidence="4">
    <location>
        <begin position="5"/>
        <end position="150"/>
    </location>
</feature>
<dbReference type="InterPro" id="IPR023753">
    <property type="entry name" value="FAD/NAD-binding_dom"/>
</dbReference>
<reference evidence="5 6" key="1">
    <citation type="journal article" date="2019" name="Nat. Ecol. Evol.">
        <title>Megaphylogeny resolves global patterns of mushroom evolution.</title>
        <authorList>
            <person name="Varga T."/>
            <person name="Krizsan K."/>
            <person name="Foldi C."/>
            <person name="Dima B."/>
            <person name="Sanchez-Garcia M."/>
            <person name="Sanchez-Ramirez S."/>
            <person name="Szollosi G.J."/>
            <person name="Szarkandi J.G."/>
            <person name="Papp V."/>
            <person name="Albert L."/>
            <person name="Andreopoulos W."/>
            <person name="Angelini C."/>
            <person name="Antonin V."/>
            <person name="Barry K.W."/>
            <person name="Bougher N.L."/>
            <person name="Buchanan P."/>
            <person name="Buyck B."/>
            <person name="Bense V."/>
            <person name="Catcheside P."/>
            <person name="Chovatia M."/>
            <person name="Cooper J."/>
            <person name="Damon W."/>
            <person name="Desjardin D."/>
            <person name="Finy P."/>
            <person name="Geml J."/>
            <person name="Haridas S."/>
            <person name="Hughes K."/>
            <person name="Justo A."/>
            <person name="Karasinski D."/>
            <person name="Kautmanova I."/>
            <person name="Kiss B."/>
            <person name="Kocsube S."/>
            <person name="Kotiranta H."/>
            <person name="LaButti K.M."/>
            <person name="Lechner B.E."/>
            <person name="Liimatainen K."/>
            <person name="Lipzen A."/>
            <person name="Lukacs Z."/>
            <person name="Mihaltcheva S."/>
            <person name="Morgado L.N."/>
            <person name="Niskanen T."/>
            <person name="Noordeloos M.E."/>
            <person name="Ohm R.A."/>
            <person name="Ortiz-Santana B."/>
            <person name="Ovrebo C."/>
            <person name="Racz N."/>
            <person name="Riley R."/>
            <person name="Savchenko A."/>
            <person name="Shiryaev A."/>
            <person name="Soop K."/>
            <person name="Spirin V."/>
            <person name="Szebenyi C."/>
            <person name="Tomsovsky M."/>
            <person name="Tulloss R.E."/>
            <person name="Uehling J."/>
            <person name="Grigoriev I.V."/>
            <person name="Vagvolgyi C."/>
            <person name="Papp T."/>
            <person name="Martin F.M."/>
            <person name="Miettinen O."/>
            <person name="Hibbett D.S."/>
            <person name="Nagy L.G."/>
        </authorList>
    </citation>
    <scope>NUCLEOTIDE SEQUENCE [LARGE SCALE GENOMIC DNA]</scope>
    <source>
        <strain evidence="5 6">CBS 962.96</strain>
    </source>
</reference>
<protein>
    <recommendedName>
        <fullName evidence="4">FAD/NAD(P)-binding domain-containing protein</fullName>
    </recommendedName>
</protein>
<dbReference type="InterPro" id="IPR036188">
    <property type="entry name" value="FAD/NAD-bd_sf"/>
</dbReference>
<evidence type="ECO:0000313" key="5">
    <source>
        <dbReference type="EMBL" id="THV00928.1"/>
    </source>
</evidence>
<evidence type="ECO:0000256" key="3">
    <source>
        <dbReference type="ARBA" id="ARBA00023002"/>
    </source>
</evidence>
<keyword evidence="2" id="KW-0285">Flavoprotein</keyword>
<dbReference type="GO" id="GO:0016491">
    <property type="term" value="F:oxidoreductase activity"/>
    <property type="evidence" value="ECO:0007669"/>
    <property type="project" value="UniProtKB-KW"/>
</dbReference>
<accession>A0A4S8ME96</accession>
<dbReference type="Proteomes" id="UP000297245">
    <property type="component" value="Unassembled WGS sequence"/>
</dbReference>
<dbReference type="EMBL" id="ML179097">
    <property type="protein sequence ID" value="THV00928.1"/>
    <property type="molecule type" value="Genomic_DNA"/>
</dbReference>
<dbReference type="PRINTS" id="PR00469">
    <property type="entry name" value="PNDRDTASEII"/>
</dbReference>
<keyword evidence="6" id="KW-1185">Reference proteome</keyword>
<dbReference type="PANTHER" id="PTHR48105">
    <property type="entry name" value="THIOREDOXIN REDUCTASE 1-RELATED-RELATED"/>
    <property type="match status" value="1"/>
</dbReference>
<dbReference type="Pfam" id="PF07992">
    <property type="entry name" value="Pyr_redox_2"/>
    <property type="match status" value="1"/>
</dbReference>
<organism evidence="5 6">
    <name type="scientific">Dendrothele bispora (strain CBS 962.96)</name>
    <dbReference type="NCBI Taxonomy" id="1314807"/>
    <lineage>
        <taxon>Eukaryota</taxon>
        <taxon>Fungi</taxon>
        <taxon>Dikarya</taxon>
        <taxon>Basidiomycota</taxon>
        <taxon>Agaricomycotina</taxon>
        <taxon>Agaricomycetes</taxon>
        <taxon>Agaricomycetidae</taxon>
        <taxon>Agaricales</taxon>
        <taxon>Agaricales incertae sedis</taxon>
        <taxon>Dendrothele</taxon>
    </lineage>
</organism>
<dbReference type="Gene3D" id="3.50.50.60">
    <property type="entry name" value="FAD/NAD(P)-binding domain"/>
    <property type="match status" value="2"/>
</dbReference>
<dbReference type="PRINTS" id="PR00368">
    <property type="entry name" value="FADPNR"/>
</dbReference>
<dbReference type="AlphaFoldDB" id="A0A4S8ME96"/>
<evidence type="ECO:0000259" key="4">
    <source>
        <dbReference type="Pfam" id="PF07992"/>
    </source>
</evidence>
<comment type="similarity">
    <text evidence="1">Belongs to the class-II pyridine nucleotide-disulfide oxidoreductase family.</text>
</comment>
<dbReference type="GO" id="GO:0097237">
    <property type="term" value="P:cellular response to toxic substance"/>
    <property type="evidence" value="ECO:0007669"/>
    <property type="project" value="UniProtKB-ARBA"/>
</dbReference>
<gene>
    <name evidence="5" type="ORF">K435DRAFT_930672</name>
</gene>